<evidence type="ECO:0000313" key="2">
    <source>
        <dbReference type="EMBL" id="GIZ43338.1"/>
    </source>
</evidence>
<dbReference type="PANTHER" id="PTHR24148:SF64">
    <property type="entry name" value="HETEROKARYON INCOMPATIBILITY DOMAIN-CONTAINING PROTEIN"/>
    <property type="match status" value="1"/>
</dbReference>
<dbReference type="Pfam" id="PF06985">
    <property type="entry name" value="HET"/>
    <property type="match status" value="1"/>
</dbReference>
<evidence type="ECO:0000259" key="1">
    <source>
        <dbReference type="Pfam" id="PF06985"/>
    </source>
</evidence>
<dbReference type="InterPro" id="IPR052895">
    <property type="entry name" value="HetReg/Transcr_Mod"/>
</dbReference>
<dbReference type="GeneID" id="68292145"/>
<reference evidence="2 3" key="1">
    <citation type="submission" date="2021-01" db="EMBL/GenBank/DDBJ databases">
        <title>Cercospora kikuchii MAFF 305040 whole genome shotgun sequence.</title>
        <authorList>
            <person name="Kashiwa T."/>
            <person name="Suzuki T."/>
        </authorList>
    </citation>
    <scope>NUCLEOTIDE SEQUENCE [LARGE SCALE GENOMIC DNA]</scope>
    <source>
        <strain evidence="2 3">MAFF 305040</strain>
    </source>
</reference>
<dbReference type="OrthoDB" id="194358at2759"/>
<proteinExistence type="predicted"/>
<dbReference type="InterPro" id="IPR010730">
    <property type="entry name" value="HET"/>
</dbReference>
<dbReference type="EMBL" id="BOLY01000004">
    <property type="protein sequence ID" value="GIZ43338.1"/>
    <property type="molecule type" value="Genomic_DNA"/>
</dbReference>
<comment type="caution">
    <text evidence="2">The sequence shown here is derived from an EMBL/GenBank/DDBJ whole genome shotgun (WGS) entry which is preliminary data.</text>
</comment>
<evidence type="ECO:0000313" key="3">
    <source>
        <dbReference type="Proteomes" id="UP000825890"/>
    </source>
</evidence>
<feature type="domain" description="Heterokaryon incompatibility" evidence="1">
    <location>
        <begin position="67"/>
        <end position="235"/>
    </location>
</feature>
<name>A0A9P3FDI9_9PEZI</name>
<accession>A0A9P3FDI9</accession>
<gene>
    <name evidence="2" type="ORF">CKM354_000657000</name>
</gene>
<dbReference type="AlphaFoldDB" id="A0A9P3FDI9"/>
<keyword evidence="3" id="KW-1185">Reference proteome</keyword>
<sequence>MQDLSATDDIPVHEQTRPTIVPVGEICPLEDQQSQIRLVRFDRNHENETFEGTISLETHNLLEAPPYAALSYTWGSEISQQSLRVNGKDVSVFENSLFAIKQAFDEGSFVHIWTDSICIDQTSTQEKSVQVQLMSTIYRKAVHVLVSLGPDSNRFNCTGRQVAGLESHAAWAAWDADAPPAWAGNEDRPASKRRTQIMEHWLTHGTGTYSLSSIHGELQEIADLPYWTRVWIVQEISLAGIVRLMLGDYVIHWRSLAEFYKFVSSHSPQRILAPPSLQHASNLSLRMISTQQSLPKVLKTFSKQQCSDPRDQVYGLLSLISWPKQLGAIIPDYDKSVLAVAAEILKYGAQADEVLQLMRCEELERDLDQHVFSRRLPRDPYMKSQIWTDRANYHGFVNVHPMFSYRITQDAKGHLRVPFHSVRNYVDYPTENLSRRLRPSMPPEARQPLLSAAGLASVVGSICREACQGDLVAWQIYRLGWNVASSVGLVLRQTPYAEASGKTLYEIIGQCVPESGYAPCTLQEVCDCDQNEASQVMSYAQLPIELHLDPMDAIIYVGQDMDVGPGHLADRPGTRVCATQWSSFATVQQGRNFSSSRSSRRKEYLRSSLG</sequence>
<dbReference type="Proteomes" id="UP000825890">
    <property type="component" value="Unassembled WGS sequence"/>
</dbReference>
<dbReference type="RefSeq" id="XP_044657825.1">
    <property type="nucleotide sequence ID" value="XM_044801890.1"/>
</dbReference>
<protein>
    <recommendedName>
        <fullName evidence="1">Heterokaryon incompatibility domain-containing protein</fullName>
    </recommendedName>
</protein>
<organism evidence="2 3">
    <name type="scientific">Cercospora kikuchii</name>
    <dbReference type="NCBI Taxonomy" id="84275"/>
    <lineage>
        <taxon>Eukaryota</taxon>
        <taxon>Fungi</taxon>
        <taxon>Dikarya</taxon>
        <taxon>Ascomycota</taxon>
        <taxon>Pezizomycotina</taxon>
        <taxon>Dothideomycetes</taxon>
        <taxon>Dothideomycetidae</taxon>
        <taxon>Mycosphaerellales</taxon>
        <taxon>Mycosphaerellaceae</taxon>
        <taxon>Cercospora</taxon>
    </lineage>
</organism>
<dbReference type="PANTHER" id="PTHR24148">
    <property type="entry name" value="ANKYRIN REPEAT DOMAIN-CONTAINING PROTEIN 39 HOMOLOG-RELATED"/>
    <property type="match status" value="1"/>
</dbReference>